<dbReference type="Gene3D" id="2.40.170.20">
    <property type="entry name" value="TonB-dependent receptor, beta-barrel domain"/>
    <property type="match status" value="1"/>
</dbReference>
<organism evidence="6 7">
    <name type="scientific">Lacihabitans lacunae</name>
    <dbReference type="NCBI Taxonomy" id="1028214"/>
    <lineage>
        <taxon>Bacteria</taxon>
        <taxon>Pseudomonadati</taxon>
        <taxon>Bacteroidota</taxon>
        <taxon>Cytophagia</taxon>
        <taxon>Cytophagales</taxon>
        <taxon>Leadbetterellaceae</taxon>
        <taxon>Lacihabitans</taxon>
    </lineage>
</organism>
<dbReference type="InterPro" id="IPR012910">
    <property type="entry name" value="Plug_dom"/>
</dbReference>
<dbReference type="Pfam" id="PF07715">
    <property type="entry name" value="Plug"/>
    <property type="match status" value="1"/>
</dbReference>
<protein>
    <submittedName>
        <fullName evidence="6">TonB-dependent receptor domain-containing protein</fullName>
    </submittedName>
</protein>
<proteinExistence type="predicted"/>
<evidence type="ECO:0000256" key="3">
    <source>
        <dbReference type="ARBA" id="ARBA00023237"/>
    </source>
</evidence>
<evidence type="ECO:0000256" key="2">
    <source>
        <dbReference type="ARBA" id="ARBA00023136"/>
    </source>
</evidence>
<evidence type="ECO:0000313" key="7">
    <source>
        <dbReference type="Proteomes" id="UP001595616"/>
    </source>
</evidence>
<name>A0ABV7YSC4_9BACT</name>
<feature type="domain" description="Outer membrane protein beta-barrel" evidence="5">
    <location>
        <begin position="374"/>
        <end position="784"/>
    </location>
</feature>
<dbReference type="InterPro" id="IPR008969">
    <property type="entry name" value="CarboxyPept-like_regulatory"/>
</dbReference>
<evidence type="ECO:0000259" key="5">
    <source>
        <dbReference type="Pfam" id="PF14905"/>
    </source>
</evidence>
<comment type="subcellular location">
    <subcellularLocation>
        <location evidence="1">Cell outer membrane</location>
    </subcellularLocation>
</comment>
<dbReference type="RefSeq" id="WP_379836266.1">
    <property type="nucleotide sequence ID" value="NZ_JBHRYQ010000001.1"/>
</dbReference>
<dbReference type="InterPro" id="IPR041700">
    <property type="entry name" value="OMP_b-brl_3"/>
</dbReference>
<accession>A0ABV7YSC4</accession>
<dbReference type="PANTHER" id="PTHR40980">
    <property type="entry name" value="PLUG DOMAIN-CONTAINING PROTEIN"/>
    <property type="match status" value="1"/>
</dbReference>
<dbReference type="EMBL" id="JBHRYQ010000001">
    <property type="protein sequence ID" value="MFC3810273.1"/>
    <property type="molecule type" value="Genomic_DNA"/>
</dbReference>
<keyword evidence="2" id="KW-0472">Membrane</keyword>
<keyword evidence="3" id="KW-0998">Cell outer membrane</keyword>
<evidence type="ECO:0000259" key="4">
    <source>
        <dbReference type="Pfam" id="PF07715"/>
    </source>
</evidence>
<dbReference type="InterPro" id="IPR036942">
    <property type="entry name" value="Beta-barrel_TonB_sf"/>
</dbReference>
<dbReference type="Pfam" id="PF13715">
    <property type="entry name" value="CarbopepD_reg_2"/>
    <property type="match status" value="1"/>
</dbReference>
<comment type="caution">
    <text evidence="6">The sequence shown here is derived from an EMBL/GenBank/DDBJ whole genome shotgun (WGS) entry which is preliminary data.</text>
</comment>
<dbReference type="Gene3D" id="2.170.130.10">
    <property type="entry name" value="TonB-dependent receptor, plug domain"/>
    <property type="match status" value="1"/>
</dbReference>
<dbReference type="Proteomes" id="UP001595616">
    <property type="component" value="Unassembled WGS sequence"/>
</dbReference>
<dbReference type="SUPFAM" id="SSF49464">
    <property type="entry name" value="Carboxypeptidase regulatory domain-like"/>
    <property type="match status" value="1"/>
</dbReference>
<feature type="domain" description="TonB-dependent receptor plug" evidence="4">
    <location>
        <begin position="144"/>
        <end position="215"/>
    </location>
</feature>
<keyword evidence="6" id="KW-0675">Receptor</keyword>
<gene>
    <name evidence="6" type="ORF">ACFOOI_06380</name>
</gene>
<dbReference type="SUPFAM" id="SSF56935">
    <property type="entry name" value="Porins"/>
    <property type="match status" value="1"/>
</dbReference>
<reference evidence="7" key="1">
    <citation type="journal article" date="2019" name="Int. J. Syst. Evol. Microbiol.">
        <title>The Global Catalogue of Microorganisms (GCM) 10K type strain sequencing project: providing services to taxonomists for standard genome sequencing and annotation.</title>
        <authorList>
            <consortium name="The Broad Institute Genomics Platform"/>
            <consortium name="The Broad Institute Genome Sequencing Center for Infectious Disease"/>
            <person name="Wu L."/>
            <person name="Ma J."/>
        </authorList>
    </citation>
    <scope>NUCLEOTIDE SEQUENCE [LARGE SCALE GENOMIC DNA]</scope>
    <source>
        <strain evidence="7">CECT 7956</strain>
    </source>
</reference>
<evidence type="ECO:0000313" key="6">
    <source>
        <dbReference type="EMBL" id="MFC3810273.1"/>
    </source>
</evidence>
<dbReference type="PANTHER" id="PTHR40980:SF4">
    <property type="entry name" value="TONB-DEPENDENT RECEPTOR-LIKE BETA-BARREL DOMAIN-CONTAINING PROTEIN"/>
    <property type="match status" value="1"/>
</dbReference>
<sequence>MKNTIPLLVYFLLTLTFSALGQGTIKGKVSETNTEKSVPFATVTLHISADSSLYKAALSDSVGLFEIKGVEAGTYFLKITSLGYQNLQKNEINFENADLNLGKFFLNNDEKQLGEVVVKADKQVFEQKLGMTIVNVDSKMFKTSQHALDVLKRSPGLLVDNAGNIKFRGTSPKILIDGKDLQMSEMQQKNYLKTLSPEMIETIELISNPSVKYESAFNTVINIKLKRDKTLGLKGSAFVYYENNGFLNQNVGGNLSFKTKKFGFTTQVSEYDNFWYQYLFQDRTINNGDTKDAYKLNSFLNSPQKGVSYNFGVEYLISKKQTIDLRLSGDQSVSDGVQTSDVEFSLAGKPQPFSFSNTTTYEKSNVNTVVMGYKYKTDVSELVVEMGLSKKTKPGIVHLLTEYKNEENLLPYVSAQKNDNYSGSNFKTVNLLWSTTKIEHWKIEAGGKINLITNSAKISYDTLIAKMTKAESMVSENYKKDYERSNDFAFDENIRMGFVQASRSFEKLSFEAGLRIENTQTVGKSLQSDSAVNRNYYNWLPSINFSYPINEKNSLSFGISRKLGRPTVWELNPFPYVIDPYTYAIGNPFLYPRIRNKAELNYSYKNKFQIAFTSAYIQNMTSQITIYNPVYKSVGWVQVNLNGTNTGLDISYTDKVTKWWNYLANLNLNVGSETYSNNGKPIKQSGRDGYVYGQNTFSLPKGLILELTGFYSFGSNSGLFVSKPTKSLNANAQKSFLDGKWNIVLNMNDIFFTNISQFNLKINETNMKVINKQGSRAFSTRITYNFGKSTYKGQNRKSSVTEDSKRL</sequence>
<keyword evidence="7" id="KW-1185">Reference proteome</keyword>
<evidence type="ECO:0000256" key="1">
    <source>
        <dbReference type="ARBA" id="ARBA00004442"/>
    </source>
</evidence>
<dbReference type="InterPro" id="IPR037066">
    <property type="entry name" value="Plug_dom_sf"/>
</dbReference>
<dbReference type="Pfam" id="PF14905">
    <property type="entry name" value="OMP_b-brl_3"/>
    <property type="match status" value="1"/>
</dbReference>
<dbReference type="Gene3D" id="2.60.40.1120">
    <property type="entry name" value="Carboxypeptidase-like, regulatory domain"/>
    <property type="match status" value="1"/>
</dbReference>